<keyword evidence="4" id="KW-0611">Plant defense</keyword>
<dbReference type="Proteomes" id="UP001280121">
    <property type="component" value="Unassembled WGS sequence"/>
</dbReference>
<dbReference type="PANTHER" id="PTHR36766">
    <property type="entry name" value="PLANT BROAD-SPECTRUM MILDEW RESISTANCE PROTEIN RPW8"/>
    <property type="match status" value="1"/>
</dbReference>
<evidence type="ECO:0000256" key="3">
    <source>
        <dbReference type="ARBA" id="ARBA00022741"/>
    </source>
</evidence>
<keyword evidence="5" id="KW-0067">ATP-binding</keyword>
<dbReference type="InterPro" id="IPR001611">
    <property type="entry name" value="Leu-rich_rpt"/>
</dbReference>
<dbReference type="PRINTS" id="PR00364">
    <property type="entry name" value="DISEASERSIST"/>
</dbReference>
<feature type="region of interest" description="Disordered" evidence="6">
    <location>
        <begin position="110"/>
        <end position="139"/>
    </location>
</feature>
<dbReference type="Gene3D" id="3.40.50.300">
    <property type="entry name" value="P-loop containing nucleotide triphosphate hydrolases"/>
    <property type="match status" value="1"/>
</dbReference>
<feature type="compositionally biased region" description="Acidic residues" evidence="6">
    <location>
        <begin position="122"/>
        <end position="134"/>
    </location>
</feature>
<evidence type="ECO:0000259" key="8">
    <source>
        <dbReference type="Pfam" id="PF18052"/>
    </source>
</evidence>
<keyword evidence="12" id="KW-1185">Reference proteome</keyword>
<dbReference type="GO" id="GO:0006952">
    <property type="term" value="P:defense response"/>
    <property type="evidence" value="ECO:0007669"/>
    <property type="project" value="UniProtKB-KW"/>
</dbReference>
<dbReference type="EMBL" id="JANJYI010000009">
    <property type="protein sequence ID" value="KAK2636924.1"/>
    <property type="molecule type" value="Genomic_DNA"/>
</dbReference>
<name>A0AAD9TIW1_9ROSI</name>
<dbReference type="InterPro" id="IPR036388">
    <property type="entry name" value="WH-like_DNA-bd_sf"/>
</dbReference>
<evidence type="ECO:0000313" key="12">
    <source>
        <dbReference type="Proteomes" id="UP001280121"/>
    </source>
</evidence>
<dbReference type="GO" id="GO:0051707">
    <property type="term" value="P:response to other organism"/>
    <property type="evidence" value="ECO:0007669"/>
    <property type="project" value="UniProtKB-ARBA"/>
</dbReference>
<feature type="compositionally biased region" description="Polar residues" evidence="6">
    <location>
        <begin position="903"/>
        <end position="912"/>
    </location>
</feature>
<dbReference type="InterPro" id="IPR055414">
    <property type="entry name" value="LRR_R13L4/SHOC2-like"/>
</dbReference>
<dbReference type="Gene3D" id="1.10.10.10">
    <property type="entry name" value="Winged helix-like DNA-binding domain superfamily/Winged helix DNA-binding domain"/>
    <property type="match status" value="1"/>
</dbReference>
<dbReference type="Pfam" id="PF23559">
    <property type="entry name" value="WHD_DRP"/>
    <property type="match status" value="1"/>
</dbReference>
<dbReference type="SUPFAM" id="SSF52058">
    <property type="entry name" value="L domain-like"/>
    <property type="match status" value="2"/>
</dbReference>
<keyword evidence="2" id="KW-0677">Repeat</keyword>
<dbReference type="Gene3D" id="1.20.5.4130">
    <property type="match status" value="1"/>
</dbReference>
<accession>A0AAD9TIW1</accession>
<dbReference type="InterPro" id="IPR032675">
    <property type="entry name" value="LRR_dom_sf"/>
</dbReference>
<evidence type="ECO:0000313" key="11">
    <source>
        <dbReference type="EMBL" id="KAK2636924.1"/>
    </source>
</evidence>
<evidence type="ECO:0000259" key="7">
    <source>
        <dbReference type="Pfam" id="PF00931"/>
    </source>
</evidence>
<evidence type="ECO:0000259" key="10">
    <source>
        <dbReference type="Pfam" id="PF23598"/>
    </source>
</evidence>
<dbReference type="InterPro" id="IPR002182">
    <property type="entry name" value="NB-ARC"/>
</dbReference>
<dbReference type="SMART" id="SM00367">
    <property type="entry name" value="LRR_CC"/>
    <property type="match status" value="6"/>
</dbReference>
<dbReference type="InterPro" id="IPR041118">
    <property type="entry name" value="Rx_N"/>
</dbReference>
<dbReference type="InterPro" id="IPR006553">
    <property type="entry name" value="Leu-rich_rpt_Cys-con_subtyp"/>
</dbReference>
<evidence type="ECO:0000259" key="9">
    <source>
        <dbReference type="Pfam" id="PF23559"/>
    </source>
</evidence>
<dbReference type="Gene3D" id="1.10.8.430">
    <property type="entry name" value="Helical domain of apoptotic protease-activating factors"/>
    <property type="match status" value="1"/>
</dbReference>
<evidence type="ECO:0000256" key="5">
    <source>
        <dbReference type="ARBA" id="ARBA00022840"/>
    </source>
</evidence>
<feature type="domain" description="Disease resistance N-terminal" evidence="8">
    <location>
        <begin position="24"/>
        <end position="82"/>
    </location>
</feature>
<dbReference type="InterPro" id="IPR042197">
    <property type="entry name" value="Apaf_helical"/>
</dbReference>
<dbReference type="Gene3D" id="3.80.10.10">
    <property type="entry name" value="Ribonuclease Inhibitor"/>
    <property type="match status" value="3"/>
</dbReference>
<feature type="domain" description="Disease resistance R13L4/SHOC-2-like LRR" evidence="10">
    <location>
        <begin position="739"/>
        <end position="842"/>
    </location>
</feature>
<dbReference type="SMART" id="SM00369">
    <property type="entry name" value="LRR_TYP"/>
    <property type="match status" value="8"/>
</dbReference>
<dbReference type="PANTHER" id="PTHR36766:SF45">
    <property type="entry name" value="NB-ARC DOMAIN-CONTAINING PROTEIN"/>
    <property type="match status" value="1"/>
</dbReference>
<evidence type="ECO:0000256" key="4">
    <source>
        <dbReference type="ARBA" id="ARBA00022821"/>
    </source>
</evidence>
<dbReference type="Pfam" id="PF18052">
    <property type="entry name" value="Rx_N"/>
    <property type="match status" value="1"/>
</dbReference>
<evidence type="ECO:0000256" key="2">
    <source>
        <dbReference type="ARBA" id="ARBA00022737"/>
    </source>
</evidence>
<gene>
    <name evidence="11" type="ORF">Ddye_031716</name>
</gene>
<dbReference type="Pfam" id="PF23598">
    <property type="entry name" value="LRR_14"/>
    <property type="match status" value="2"/>
</dbReference>
<organism evidence="11 12">
    <name type="scientific">Dipteronia dyeriana</name>
    <dbReference type="NCBI Taxonomy" id="168575"/>
    <lineage>
        <taxon>Eukaryota</taxon>
        <taxon>Viridiplantae</taxon>
        <taxon>Streptophyta</taxon>
        <taxon>Embryophyta</taxon>
        <taxon>Tracheophyta</taxon>
        <taxon>Spermatophyta</taxon>
        <taxon>Magnoliopsida</taxon>
        <taxon>eudicotyledons</taxon>
        <taxon>Gunneridae</taxon>
        <taxon>Pentapetalae</taxon>
        <taxon>rosids</taxon>
        <taxon>malvids</taxon>
        <taxon>Sapindales</taxon>
        <taxon>Sapindaceae</taxon>
        <taxon>Hippocastanoideae</taxon>
        <taxon>Acereae</taxon>
        <taxon>Dipteronia</taxon>
    </lineage>
</organism>
<dbReference type="InterPro" id="IPR003591">
    <property type="entry name" value="Leu-rich_rpt_typical-subtyp"/>
</dbReference>
<reference evidence="11" key="1">
    <citation type="journal article" date="2023" name="Plant J.">
        <title>Genome sequences and population genomics provide insights into the demographic history, inbreeding, and mutation load of two 'living fossil' tree species of Dipteronia.</title>
        <authorList>
            <person name="Feng Y."/>
            <person name="Comes H.P."/>
            <person name="Chen J."/>
            <person name="Zhu S."/>
            <person name="Lu R."/>
            <person name="Zhang X."/>
            <person name="Li P."/>
            <person name="Qiu J."/>
            <person name="Olsen K.M."/>
            <person name="Qiu Y."/>
        </authorList>
    </citation>
    <scope>NUCLEOTIDE SEQUENCE</scope>
    <source>
        <strain evidence="11">KIB01</strain>
    </source>
</reference>
<evidence type="ECO:0000256" key="1">
    <source>
        <dbReference type="ARBA" id="ARBA00022614"/>
    </source>
</evidence>
<evidence type="ECO:0000256" key="6">
    <source>
        <dbReference type="SAM" id="MobiDB-lite"/>
    </source>
</evidence>
<feature type="compositionally biased region" description="Basic and acidic residues" evidence="6">
    <location>
        <begin position="110"/>
        <end position="121"/>
    </location>
</feature>
<feature type="domain" description="Disease resistance R13L4/SHOC-2-like LRR" evidence="10">
    <location>
        <begin position="573"/>
        <end position="680"/>
    </location>
</feature>
<keyword evidence="1" id="KW-0433">Leucine-rich repeat</keyword>
<dbReference type="PROSITE" id="PS51450">
    <property type="entry name" value="LRR"/>
    <property type="match status" value="3"/>
</dbReference>
<dbReference type="SUPFAM" id="SSF52540">
    <property type="entry name" value="P-loop containing nucleoside triphosphate hydrolases"/>
    <property type="match status" value="1"/>
</dbReference>
<sequence length="1319" mass="149742">MSLTSYVFRPLVERIESPQISKSILLLKPDRTWLEGFKSILRSFDEIFEDAESKANGNEEVKTWVDELSEFSYDVKDLLDKISEKPGVPLEENPLEAIAKTIERLHEQRDELGLTEGREASGSEEFEDGDEDESQVIGRDDDKEDILKSLLSDDDHRTHVITMVGEGGVGKTTLAQLVYNDKKVEKQFEFKAWIHVSEDFDDLLLTKAIVHAFTDPTDNEDLESLQNSLKDHLKRMKFLLVLDNLTSTRSDWRSLQKVLTAGENGSRVIVTTCHPQLQETMGTLPAFTVRSLTYQESWMLFAQHVFPDKLSSLLPEQEIIKIVEKCRGLPLAVKILASVLRFKPDKEEWKALLNNNSILKWEDPLKSILKMCYNDLPIHLKRCAAYCSIFPTHHEYEEKKLILLWMAQGFLRQEYGGMKKGRAYFRNLTYRSFFQPSGANKSCFIMHDLLKDVIHSESGYICSRMGNDECSEASIRPWHLLISGGKEIAERSEEAKFLRTLILCKSSREKESCQLSGEQLNNLFEPLEWLRVLSLSGYDITKLPDSIGKLKRLRFLDLSHTAITQLSASVRSLSKLENLQTLLLSNCSCLTELSELFYSLRYLRSLRFLDLSHTAITKLPDSVGYLEKLQTLFLSNCSCLTWLPDSLKNLRDLQFLDLSHTAITKLPDSVGHLEKLQTLLLSHCSYLTELFDSLHKLRNLKFLDLSHTAITTLPDSVGHLEKLQTLLLSHCSYLTELFDSLHKLRNLKFLDLSHTAITTLPRSVRYLRNLQKLLLSHCTRLTELPISFYEVSNLQLLDLSHTAITELPAGLPNLKNLQKLLLSNCYRLTKLPESLCSMKNLQIVLPDGSFKLAGVPWKEWQLIVVQRTDDSITSKIPPPESSNRSTEDSIAKHGGASDDYSAATENSSSDTENAIDAEESLGDIETSESQPTEFPTPLTGDSSVKHGGASDNSSASTKISPDTDPINVWYDEESLEEQESLNVSEISQLRRLPPKLYSLKIEGVLESLPEELKLDKLQHLYIIDCRYLKSIPASLLRKGLKSLYIRRCKEIEFPSAEETMGPSVEHLYIESSCDPLKSFPLALFPKLKNLSICDCPNLNSISITEAHMPLNSLEIRDCMNLEALWKSGLHTPNLISILLSNCKKLEHLPGQLHELKYLQSLFITECPALDSIPEGGLPSSLNLLRISSCEKLTPSLRWKLHQLNNFSCVEIEGGCRDLESFPEQNLLPRKLNSLQISRFVNLKVLNYEGLQHLTSLQTLKISRCDKLQSLPEEGLPSSLSYLYISDCPKLKPKLQNRRATEWYKIAHIPHIQIDGKVIS</sequence>
<keyword evidence="3" id="KW-0547">Nucleotide-binding</keyword>
<comment type="caution">
    <text evidence="11">The sequence shown here is derived from an EMBL/GenBank/DDBJ whole genome shotgun (WGS) entry which is preliminary data.</text>
</comment>
<dbReference type="InterPro" id="IPR058922">
    <property type="entry name" value="WHD_DRP"/>
</dbReference>
<dbReference type="GO" id="GO:0005524">
    <property type="term" value="F:ATP binding"/>
    <property type="evidence" value="ECO:0007669"/>
    <property type="project" value="UniProtKB-KW"/>
</dbReference>
<feature type="domain" description="Disease resistance protein winged helix" evidence="9">
    <location>
        <begin position="389"/>
        <end position="454"/>
    </location>
</feature>
<protein>
    <submittedName>
        <fullName evidence="11">Uncharacterized protein</fullName>
    </submittedName>
</protein>
<feature type="compositionally biased region" description="Polar residues" evidence="6">
    <location>
        <begin position="950"/>
        <end position="960"/>
    </location>
</feature>
<dbReference type="Pfam" id="PF00931">
    <property type="entry name" value="NB-ARC"/>
    <property type="match status" value="1"/>
</dbReference>
<proteinExistence type="predicted"/>
<dbReference type="InterPro" id="IPR027417">
    <property type="entry name" value="P-loop_NTPase"/>
</dbReference>
<dbReference type="GO" id="GO:0043531">
    <property type="term" value="F:ADP binding"/>
    <property type="evidence" value="ECO:0007669"/>
    <property type="project" value="InterPro"/>
</dbReference>
<feature type="domain" description="NB-ARC" evidence="7">
    <location>
        <begin position="140"/>
        <end position="310"/>
    </location>
</feature>
<feature type="compositionally biased region" description="Acidic residues" evidence="6">
    <location>
        <begin position="913"/>
        <end position="926"/>
    </location>
</feature>
<feature type="region of interest" description="Disordered" evidence="6">
    <location>
        <begin position="872"/>
        <end position="965"/>
    </location>
</feature>